<dbReference type="PANTHER" id="PTHR33112">
    <property type="entry name" value="DOMAIN PROTEIN, PUTATIVE-RELATED"/>
    <property type="match status" value="1"/>
</dbReference>
<name>A0ABR2UXC0_9PEZI</name>
<dbReference type="Pfam" id="PF06985">
    <property type="entry name" value="HET"/>
    <property type="match status" value="1"/>
</dbReference>
<keyword evidence="4" id="KW-1185">Reference proteome</keyword>
<evidence type="ECO:0000313" key="4">
    <source>
        <dbReference type="Proteomes" id="UP001408356"/>
    </source>
</evidence>
<feature type="region of interest" description="Disordered" evidence="1">
    <location>
        <begin position="644"/>
        <end position="671"/>
    </location>
</feature>
<comment type="caution">
    <text evidence="3">The sequence shown here is derived from an EMBL/GenBank/DDBJ whole genome shotgun (WGS) entry which is preliminary data.</text>
</comment>
<organism evidence="3 4">
    <name type="scientific">Seiridium unicorne</name>
    <dbReference type="NCBI Taxonomy" id="138068"/>
    <lineage>
        <taxon>Eukaryota</taxon>
        <taxon>Fungi</taxon>
        <taxon>Dikarya</taxon>
        <taxon>Ascomycota</taxon>
        <taxon>Pezizomycotina</taxon>
        <taxon>Sordariomycetes</taxon>
        <taxon>Xylariomycetidae</taxon>
        <taxon>Amphisphaeriales</taxon>
        <taxon>Sporocadaceae</taxon>
        <taxon>Seiridium</taxon>
    </lineage>
</organism>
<feature type="region of interest" description="Disordered" evidence="1">
    <location>
        <begin position="785"/>
        <end position="804"/>
    </location>
</feature>
<sequence>MTLCSNCQLISSVPIFFHDWREQTIYTHDARSLAKAVAEHCFFCTQWWNSIRVEEFKALVDTSTFIGIDCKVISFDTDSTFRLRFEPQWNGTISKDFETGVSEFLLISDMVLAADLSSEDLDLHKSNTDNVDLDAVPEVLSLHTNHESTWVAIKQWLQRCQGRHTDCNDLRSHPAWLPTRLLDTGLDDKDCIRVVDTVNLAPDSVTYIALSHCWGKKHFLVMDEDSKDMFQTGPGVPVSALALNFQDAIHATRKLGLRYVWIDSFCILQGSREDWQLEAPMMNKVYRNAILTLAPTASSDAYGGLFRTRDPALVLPYKMQITVQGSEADDVAQRTIYAVPRYSWKFQVAESALGQRAWVLQERVLSRRTVFFGEDQIFWECRELAASSTFMDGLPGRLLGDENVRPKNFQSDVKQRLDAGPRGADWYGPWRELLRAYTTCDITNPMDKLVAISGMAKEFALLLEDEYAAGLWRKNLVDDLLWYTIEVPGRYARRPESYRAPSWSWASVDAPVLFADDLDVEEYVQVLHVEINPVDTDLTMEIRSASIFLRGYLIETTILRDEDEMGRTWYFDTRENNVHGRGGKPIIRRNDRIWGTRYPAKAAKLSISIYIGSPLCVRTSITVSSFSSSRSPLRQEREITPVNSQPDLTIPASEATMATSPSGHSDEPPYRSFEELRSEQAHVIFVPATKRLFWPLDGVFPTAISVMKTPRSADDLEPLFQADTEGSGNGRWHEISQLPLTEPKVSSVEASVYDLDQWEFDWMAWHKGHTEAQFNQEFVTYGDLSDEDRPYADEPKEDGSWEEDSDTEFLVKCCGEDRPLRKRGIKLVVTPSASNHFVTLHDYLSAVHPWLMSLRQDIVKARMVARFQAYSATESTKWMVGRGAEHRIEERENWIQAHGGGPSRPMPASTAAILQRIRASRGRNSENSLL</sequence>
<protein>
    <recommendedName>
        <fullName evidence="2">Heterokaryon incompatibility domain-containing protein</fullName>
    </recommendedName>
</protein>
<dbReference type="PANTHER" id="PTHR33112:SF10">
    <property type="entry name" value="TOL"/>
    <property type="match status" value="1"/>
</dbReference>
<evidence type="ECO:0000259" key="2">
    <source>
        <dbReference type="Pfam" id="PF06985"/>
    </source>
</evidence>
<dbReference type="EMBL" id="JARVKF010000330">
    <property type="protein sequence ID" value="KAK9419187.1"/>
    <property type="molecule type" value="Genomic_DNA"/>
</dbReference>
<dbReference type="InterPro" id="IPR010730">
    <property type="entry name" value="HET"/>
</dbReference>
<dbReference type="Proteomes" id="UP001408356">
    <property type="component" value="Unassembled WGS sequence"/>
</dbReference>
<evidence type="ECO:0000313" key="3">
    <source>
        <dbReference type="EMBL" id="KAK9419187.1"/>
    </source>
</evidence>
<reference evidence="3 4" key="1">
    <citation type="journal article" date="2024" name="J. Plant Pathol.">
        <title>Sequence and assembly of the genome of Seiridium unicorne, isolate CBS 538.82, causal agent of cypress canker disease.</title>
        <authorList>
            <person name="Scali E."/>
            <person name="Rocca G.D."/>
            <person name="Danti R."/>
            <person name="Garbelotto M."/>
            <person name="Barberini S."/>
            <person name="Baroncelli R."/>
            <person name="Emiliani G."/>
        </authorList>
    </citation>
    <scope>NUCLEOTIDE SEQUENCE [LARGE SCALE GENOMIC DNA]</scope>
    <source>
        <strain evidence="3 4">BM-138-508</strain>
    </source>
</reference>
<feature type="domain" description="Heterokaryon incompatibility" evidence="2">
    <location>
        <begin position="207"/>
        <end position="362"/>
    </location>
</feature>
<proteinExistence type="predicted"/>
<evidence type="ECO:0000256" key="1">
    <source>
        <dbReference type="SAM" id="MobiDB-lite"/>
    </source>
</evidence>
<feature type="compositionally biased region" description="Basic and acidic residues" evidence="1">
    <location>
        <begin position="787"/>
        <end position="799"/>
    </location>
</feature>
<accession>A0ABR2UXC0</accession>
<gene>
    <name evidence="3" type="ORF">SUNI508_01164</name>
</gene>